<dbReference type="Gene3D" id="3.40.50.1000">
    <property type="entry name" value="HAD superfamily/HAD-like"/>
    <property type="match status" value="1"/>
</dbReference>
<dbReference type="PANTHER" id="PTHR18901">
    <property type="entry name" value="2-DEOXYGLUCOSE-6-PHOSPHATE PHOSPHATASE 2"/>
    <property type="match status" value="1"/>
</dbReference>
<dbReference type="Pfam" id="PF13419">
    <property type="entry name" value="HAD_2"/>
    <property type="match status" value="1"/>
</dbReference>
<comment type="caution">
    <text evidence="1">The sequence shown here is derived from an EMBL/GenBank/DDBJ whole genome shotgun (WGS) entry which is preliminary data.</text>
</comment>
<name>F3PP46_9BACE</name>
<dbReference type="Gene3D" id="1.10.150.240">
    <property type="entry name" value="Putative phosphatase, domain 2"/>
    <property type="match status" value="1"/>
</dbReference>
<sequence length="244" mass="27842">MKYLLHSMIIQTFVARIIMVLTELGKRKFMDTVKSMAVLFDFDGVVVDTETQYSRFWHQMGKKYLGIDDIEGRVKGQTLVYIYDTFFPGMMKEQAEITECLNRFEQEMSFDFIPGVLDFITDLHRHHVKTAVVTSSNEAKMEAVYRVHPEIKTLFDRILTAEMFAASKPAPDCFLLGMEVFGATPDTTYVFEDSFNGLKAGMASEATVIGLATTNSREDIAPLCHYVLDDFTGFTYDKLTQLHK</sequence>
<protein>
    <submittedName>
        <fullName evidence="1">HAD hydrolase, family IA, variant 3</fullName>
    </submittedName>
</protein>
<accession>F3PP46</accession>
<dbReference type="AlphaFoldDB" id="F3PP46"/>
<dbReference type="SFLD" id="SFLDS00003">
    <property type="entry name" value="Haloacid_Dehalogenase"/>
    <property type="match status" value="1"/>
</dbReference>
<organism evidence="1 2">
    <name type="scientific">Bacteroides fluxus YIT 12057</name>
    <dbReference type="NCBI Taxonomy" id="763034"/>
    <lineage>
        <taxon>Bacteria</taxon>
        <taxon>Pseudomonadati</taxon>
        <taxon>Bacteroidota</taxon>
        <taxon>Bacteroidia</taxon>
        <taxon>Bacteroidales</taxon>
        <taxon>Bacteroidaceae</taxon>
        <taxon>Bacteroides</taxon>
    </lineage>
</organism>
<evidence type="ECO:0000313" key="1">
    <source>
        <dbReference type="EMBL" id="EGF59414.1"/>
    </source>
</evidence>
<dbReference type="EMBL" id="AFBN01000009">
    <property type="protein sequence ID" value="EGF59414.1"/>
    <property type="molecule type" value="Genomic_DNA"/>
</dbReference>
<reference evidence="1 2" key="1">
    <citation type="submission" date="2011-02" db="EMBL/GenBank/DDBJ databases">
        <authorList>
            <person name="Weinstock G."/>
            <person name="Sodergren E."/>
            <person name="Clifton S."/>
            <person name="Fulton L."/>
            <person name="Fulton B."/>
            <person name="Courtney L."/>
            <person name="Fronick C."/>
            <person name="Harrison M."/>
            <person name="Strong C."/>
            <person name="Farmer C."/>
            <person name="Delahaunty K."/>
            <person name="Markovic C."/>
            <person name="Hall O."/>
            <person name="Minx P."/>
            <person name="Tomlinson C."/>
            <person name="Mitreva M."/>
            <person name="Hou S."/>
            <person name="Chen J."/>
            <person name="Wollam A."/>
            <person name="Pepin K.H."/>
            <person name="Johnson M."/>
            <person name="Bhonagiri V."/>
            <person name="Zhang X."/>
            <person name="Suruliraj S."/>
            <person name="Warren W."/>
            <person name="Chinwalla A."/>
            <person name="Mardis E.R."/>
            <person name="Wilson R.K."/>
        </authorList>
    </citation>
    <scope>NUCLEOTIDE SEQUENCE [LARGE SCALE GENOMIC DNA]</scope>
    <source>
        <strain evidence="1 2">YIT 12057</strain>
    </source>
</reference>
<dbReference type="PANTHER" id="PTHR18901:SF38">
    <property type="entry name" value="PSEUDOURIDINE-5'-PHOSPHATASE"/>
    <property type="match status" value="1"/>
</dbReference>
<dbReference type="InterPro" id="IPR041492">
    <property type="entry name" value="HAD_2"/>
</dbReference>
<dbReference type="Proteomes" id="UP000003416">
    <property type="component" value="Unassembled WGS sequence"/>
</dbReference>
<dbReference type="eggNOG" id="COG0637">
    <property type="taxonomic scope" value="Bacteria"/>
</dbReference>
<dbReference type="InterPro" id="IPR006439">
    <property type="entry name" value="HAD-SF_hydro_IA"/>
</dbReference>
<dbReference type="STRING" id="763034.HMPREF9446_00486"/>
<dbReference type="SFLD" id="SFLDG01129">
    <property type="entry name" value="C1.5:_HAD__Beta-PGM__Phosphata"/>
    <property type="match status" value="1"/>
</dbReference>
<keyword evidence="2" id="KW-1185">Reference proteome</keyword>
<dbReference type="GO" id="GO:0016787">
    <property type="term" value="F:hydrolase activity"/>
    <property type="evidence" value="ECO:0007669"/>
    <property type="project" value="UniProtKB-KW"/>
</dbReference>
<keyword evidence="1" id="KW-0378">Hydrolase</keyword>
<dbReference type="InterPro" id="IPR023198">
    <property type="entry name" value="PGP-like_dom2"/>
</dbReference>
<dbReference type="InterPro" id="IPR023214">
    <property type="entry name" value="HAD_sf"/>
</dbReference>
<proteinExistence type="predicted"/>
<dbReference type="HOGENOM" id="CLU_045011_13_4_10"/>
<dbReference type="CDD" id="cd07505">
    <property type="entry name" value="HAD_BPGM-like"/>
    <property type="match status" value="1"/>
</dbReference>
<gene>
    <name evidence="1" type="ORF">HMPREF9446_00486</name>
</gene>
<dbReference type="NCBIfam" id="TIGR01509">
    <property type="entry name" value="HAD-SF-IA-v3"/>
    <property type="match status" value="1"/>
</dbReference>
<dbReference type="SUPFAM" id="SSF56784">
    <property type="entry name" value="HAD-like"/>
    <property type="match status" value="1"/>
</dbReference>
<evidence type="ECO:0000313" key="2">
    <source>
        <dbReference type="Proteomes" id="UP000003416"/>
    </source>
</evidence>
<dbReference type="InterPro" id="IPR036412">
    <property type="entry name" value="HAD-like_sf"/>
</dbReference>